<dbReference type="AlphaFoldDB" id="A0AAD9EHZ0"/>
<reference evidence="1" key="1">
    <citation type="submission" date="2023-01" db="EMBL/GenBank/DDBJ databases">
        <title>Colletotrichum chrysophilum M932 genome sequence.</title>
        <authorList>
            <person name="Baroncelli R."/>
        </authorList>
    </citation>
    <scope>NUCLEOTIDE SEQUENCE</scope>
    <source>
        <strain evidence="1">M932</strain>
    </source>
</reference>
<organism evidence="1 2">
    <name type="scientific">Colletotrichum chrysophilum</name>
    <dbReference type="NCBI Taxonomy" id="1836956"/>
    <lineage>
        <taxon>Eukaryota</taxon>
        <taxon>Fungi</taxon>
        <taxon>Dikarya</taxon>
        <taxon>Ascomycota</taxon>
        <taxon>Pezizomycotina</taxon>
        <taxon>Sordariomycetes</taxon>
        <taxon>Hypocreomycetidae</taxon>
        <taxon>Glomerellales</taxon>
        <taxon>Glomerellaceae</taxon>
        <taxon>Colletotrichum</taxon>
        <taxon>Colletotrichum gloeosporioides species complex</taxon>
    </lineage>
</organism>
<proteinExistence type="predicted"/>
<evidence type="ECO:0000313" key="2">
    <source>
        <dbReference type="Proteomes" id="UP001243330"/>
    </source>
</evidence>
<protein>
    <submittedName>
        <fullName evidence="1">Uncharacterized protein</fullName>
    </submittedName>
</protein>
<comment type="caution">
    <text evidence="1">The sequence shown here is derived from an EMBL/GenBank/DDBJ whole genome shotgun (WGS) entry which is preliminary data.</text>
</comment>
<dbReference type="EMBL" id="JAQOWY010000154">
    <property type="protein sequence ID" value="KAK1849063.1"/>
    <property type="molecule type" value="Genomic_DNA"/>
</dbReference>
<dbReference type="Proteomes" id="UP001243330">
    <property type="component" value="Unassembled WGS sequence"/>
</dbReference>
<sequence>MTKSLVVVTRYEEIDSTGARDDGSQEISQTLGFELNHSCQSQTPQGRPDNADAVMLTFISLKVPPHNKSGFAWIWLDRHLAQTQEIIRHR</sequence>
<gene>
    <name evidence="1" type="ORF">CCHR01_08329</name>
</gene>
<name>A0AAD9EHZ0_9PEZI</name>
<evidence type="ECO:0000313" key="1">
    <source>
        <dbReference type="EMBL" id="KAK1849063.1"/>
    </source>
</evidence>
<keyword evidence="2" id="KW-1185">Reference proteome</keyword>
<accession>A0AAD9EHZ0</accession>